<evidence type="ECO:0000313" key="2">
    <source>
        <dbReference type="Proteomes" id="UP000239833"/>
    </source>
</evidence>
<sequence>MRETFPRTKTYTIESLHQKVQNRFEQAGLSEYQSREMSEQLLYAEMRGKGNKG</sequence>
<accession>A0A2L1UET1</accession>
<dbReference type="AlphaFoldDB" id="A0A2L1UET1"/>
<proteinExistence type="predicted"/>
<dbReference type="Proteomes" id="UP000239833">
    <property type="component" value="Chromosome"/>
</dbReference>
<reference evidence="2" key="1">
    <citation type="submission" date="2017-02" db="EMBL/GenBank/DDBJ databases">
        <title>Delineation of Paenibacillus larvae strains originating from foulbrood outbreaks.</title>
        <authorList>
            <person name="Beims H."/>
            <person name="Bunk B."/>
            <person name="Sproeer C."/>
            <person name="Mohr K.I."/>
            <person name="Pradella S."/>
            <person name="Guenther G."/>
            <person name="Rohde M."/>
            <person name="von der Ohe W."/>
            <person name="Steinert M."/>
        </authorList>
    </citation>
    <scope>NUCLEOTIDE SEQUENCE [LARGE SCALE GENOMIC DNA]</scope>
    <source>
        <strain evidence="2">Eric_III</strain>
    </source>
</reference>
<gene>
    <name evidence="1" type="ORF">ERICIII_02550</name>
</gene>
<dbReference type="STRING" id="147375.BXP28_04560"/>
<name>A0A2L1UET1_9BACL</name>
<organism evidence="1 2">
    <name type="scientific">Paenibacillus larvae subsp. larvae</name>
    <dbReference type="NCBI Taxonomy" id="147375"/>
    <lineage>
        <taxon>Bacteria</taxon>
        <taxon>Bacillati</taxon>
        <taxon>Bacillota</taxon>
        <taxon>Bacilli</taxon>
        <taxon>Bacillales</taxon>
        <taxon>Paenibacillaceae</taxon>
        <taxon>Paenibacillus</taxon>
    </lineage>
</organism>
<protein>
    <submittedName>
        <fullName evidence="1">Oxidoreductase-like protein</fullName>
    </submittedName>
</protein>
<dbReference type="EMBL" id="CP019655">
    <property type="protein sequence ID" value="AVF26692.1"/>
    <property type="molecule type" value="Genomic_DNA"/>
</dbReference>
<dbReference type="GeneID" id="64221263"/>
<evidence type="ECO:0000313" key="1">
    <source>
        <dbReference type="EMBL" id="AVF26692.1"/>
    </source>
</evidence>
<dbReference type="RefSeq" id="WP_158672775.1">
    <property type="nucleotide sequence ID" value="NZ_CP019655.1"/>
</dbReference>